<dbReference type="Gene3D" id="3.40.50.200">
    <property type="entry name" value="Peptidase S8/S53 domain"/>
    <property type="match status" value="1"/>
</dbReference>
<evidence type="ECO:0000256" key="2">
    <source>
        <dbReference type="ARBA" id="ARBA00022670"/>
    </source>
</evidence>
<dbReference type="InterPro" id="IPR036852">
    <property type="entry name" value="Peptidase_S8/S53_dom_sf"/>
</dbReference>
<feature type="region of interest" description="Disordered" evidence="6">
    <location>
        <begin position="80"/>
        <end position="103"/>
    </location>
</feature>
<dbReference type="PRINTS" id="PR00723">
    <property type="entry name" value="SUBTILISIN"/>
</dbReference>
<dbReference type="InterPro" id="IPR050131">
    <property type="entry name" value="Peptidase_S8_subtilisin-like"/>
</dbReference>
<feature type="signal peptide" evidence="8">
    <location>
        <begin position="1"/>
        <end position="27"/>
    </location>
</feature>
<evidence type="ECO:0000313" key="10">
    <source>
        <dbReference type="EMBL" id="MBO2444052.1"/>
    </source>
</evidence>
<keyword evidence="4 5" id="KW-0720">Serine protease</keyword>
<reference evidence="10 11" key="1">
    <citation type="submission" date="2021-03" db="EMBL/GenBank/DDBJ databases">
        <authorList>
            <person name="Kanchanasin P."/>
            <person name="Saeng-In P."/>
            <person name="Phongsopitanun W."/>
            <person name="Yuki M."/>
            <person name="Kudo T."/>
            <person name="Ohkuma M."/>
            <person name="Tanasupawat S."/>
        </authorList>
    </citation>
    <scope>NUCLEOTIDE SEQUENCE [LARGE SCALE GENOMIC DNA]</scope>
    <source>
        <strain evidence="10 11">L46</strain>
    </source>
</reference>
<feature type="chain" id="PRO_5047329633" evidence="8">
    <location>
        <begin position="28"/>
        <end position="479"/>
    </location>
</feature>
<dbReference type="Pfam" id="PF00082">
    <property type="entry name" value="Peptidase_S8"/>
    <property type="match status" value="1"/>
</dbReference>
<gene>
    <name evidence="10" type="ORF">J4557_41690</name>
</gene>
<feature type="active site" description="Charge relay system" evidence="5">
    <location>
        <position position="260"/>
    </location>
</feature>
<proteinExistence type="inferred from homology"/>
<feature type="region of interest" description="Disordered" evidence="6">
    <location>
        <begin position="336"/>
        <end position="358"/>
    </location>
</feature>
<keyword evidence="11" id="KW-1185">Reference proteome</keyword>
<feature type="compositionally biased region" description="Basic and acidic residues" evidence="6">
    <location>
        <begin position="91"/>
        <end position="100"/>
    </location>
</feature>
<feature type="active site" description="Charge relay system" evidence="5">
    <location>
        <position position="61"/>
    </location>
</feature>
<dbReference type="SUPFAM" id="SSF52743">
    <property type="entry name" value="Subtilisin-like"/>
    <property type="match status" value="1"/>
</dbReference>
<dbReference type="CDD" id="cd00306">
    <property type="entry name" value="Peptidases_S8_S53"/>
    <property type="match status" value="1"/>
</dbReference>
<keyword evidence="8" id="KW-0732">Signal</keyword>
<keyword evidence="7" id="KW-0472">Membrane</keyword>
<name>A0ABS3RDV4_9ACTN</name>
<dbReference type="Proteomes" id="UP000666915">
    <property type="component" value="Unassembled WGS sequence"/>
</dbReference>
<comment type="similarity">
    <text evidence="1 5">Belongs to the peptidase S8 family.</text>
</comment>
<feature type="compositionally biased region" description="Pro residues" evidence="6">
    <location>
        <begin position="445"/>
        <end position="479"/>
    </location>
</feature>
<evidence type="ECO:0000256" key="8">
    <source>
        <dbReference type="SAM" id="SignalP"/>
    </source>
</evidence>
<feature type="transmembrane region" description="Helical" evidence="7">
    <location>
        <begin position="365"/>
        <end position="384"/>
    </location>
</feature>
<dbReference type="PANTHER" id="PTHR43806:SF11">
    <property type="entry name" value="CEREVISIN-RELATED"/>
    <property type="match status" value="1"/>
</dbReference>
<dbReference type="RefSeq" id="WP_208272355.1">
    <property type="nucleotide sequence ID" value="NZ_BAAAGM010000020.1"/>
</dbReference>
<keyword evidence="3 5" id="KW-0378">Hydrolase</keyword>
<feature type="region of interest" description="Disordered" evidence="6">
    <location>
        <begin position="390"/>
        <end position="479"/>
    </location>
</feature>
<comment type="caution">
    <text evidence="10">The sequence shown here is derived from an EMBL/GenBank/DDBJ whole genome shotgun (WGS) entry which is preliminary data.</text>
</comment>
<evidence type="ECO:0000256" key="5">
    <source>
        <dbReference type="PROSITE-ProRule" id="PRU01240"/>
    </source>
</evidence>
<dbReference type="PANTHER" id="PTHR43806">
    <property type="entry name" value="PEPTIDASE S8"/>
    <property type="match status" value="1"/>
</dbReference>
<dbReference type="InterPro" id="IPR015500">
    <property type="entry name" value="Peptidase_S8_subtilisin-rel"/>
</dbReference>
<evidence type="ECO:0000256" key="7">
    <source>
        <dbReference type="SAM" id="Phobius"/>
    </source>
</evidence>
<accession>A0ABS3RDV4</accession>
<feature type="domain" description="Peptidase S8/S53" evidence="9">
    <location>
        <begin position="52"/>
        <end position="308"/>
    </location>
</feature>
<sequence length="479" mass="48432">MRRLIQAAAATAAAMGLALGPVTAAHAGPVEQKEWWFDSWGIRTDVWPQSKGAGVTVAVVDTGVNASLPDLKDAVVPGKAFNASGQPTGDDATRDQDPNEGHGTAMASLIASRGTHTGFYGIAPEAKILPMHEPGLSPDATSAVIRYAADHGAKVINFSQGSSAAVYPNHCPPKMVQALKYAEKKNVVVVAAAGNSGDYNNDAEIPGSCPGVLAVGAVDHQGKPWEHTQRQDYVTVAAPGAGVGGMGKTGHVYNNGEGTSQATALTSGAVALIRSKYPQMTARRTVQVLTNTAKDFGEPGKDAQLGYGVISITRALKNNVPQNAPNPVYARLDKAAADQPAGGDGQAAPKTKGGGGDSGGSNAPLVIGGIVVVVVLVGAGLFVVMRRRKPSGAGGGPGGPYGAGPFPNGPQPMNRPGTPPSFGGHTGGQPLPPQGGGQQFQAPPQGRPNPNLAPPQSGPGTAPPAPHGQPNPNLAPPPE</sequence>
<keyword evidence="2 5" id="KW-0645">Protease</keyword>
<evidence type="ECO:0000256" key="1">
    <source>
        <dbReference type="ARBA" id="ARBA00011073"/>
    </source>
</evidence>
<evidence type="ECO:0000256" key="6">
    <source>
        <dbReference type="SAM" id="MobiDB-lite"/>
    </source>
</evidence>
<keyword evidence="7" id="KW-0812">Transmembrane</keyword>
<feature type="compositionally biased region" description="Gly residues" evidence="6">
    <location>
        <begin position="392"/>
        <end position="402"/>
    </location>
</feature>
<dbReference type="EMBL" id="JAGEOK010000040">
    <property type="protein sequence ID" value="MBO2444052.1"/>
    <property type="molecule type" value="Genomic_DNA"/>
</dbReference>
<organism evidence="10 11">
    <name type="scientific">Actinomadura nitritigenes</name>
    <dbReference type="NCBI Taxonomy" id="134602"/>
    <lineage>
        <taxon>Bacteria</taxon>
        <taxon>Bacillati</taxon>
        <taxon>Actinomycetota</taxon>
        <taxon>Actinomycetes</taxon>
        <taxon>Streptosporangiales</taxon>
        <taxon>Thermomonosporaceae</taxon>
        <taxon>Actinomadura</taxon>
    </lineage>
</organism>
<feature type="active site" description="Charge relay system" evidence="5">
    <location>
        <position position="102"/>
    </location>
</feature>
<evidence type="ECO:0000259" key="9">
    <source>
        <dbReference type="Pfam" id="PF00082"/>
    </source>
</evidence>
<protein>
    <submittedName>
        <fullName evidence="10">S8 family serine peptidase</fullName>
    </submittedName>
</protein>
<keyword evidence="7" id="KW-1133">Transmembrane helix</keyword>
<evidence type="ECO:0000313" key="11">
    <source>
        <dbReference type="Proteomes" id="UP000666915"/>
    </source>
</evidence>
<evidence type="ECO:0000256" key="3">
    <source>
        <dbReference type="ARBA" id="ARBA00022801"/>
    </source>
</evidence>
<dbReference type="PROSITE" id="PS51892">
    <property type="entry name" value="SUBTILASE"/>
    <property type="match status" value="1"/>
</dbReference>
<evidence type="ECO:0000256" key="4">
    <source>
        <dbReference type="ARBA" id="ARBA00022825"/>
    </source>
</evidence>
<feature type="compositionally biased region" description="Low complexity" evidence="6">
    <location>
        <begin position="337"/>
        <end position="350"/>
    </location>
</feature>
<dbReference type="InterPro" id="IPR000209">
    <property type="entry name" value="Peptidase_S8/S53_dom"/>
</dbReference>